<evidence type="ECO:0008006" key="5">
    <source>
        <dbReference type="Google" id="ProtNLM"/>
    </source>
</evidence>
<dbReference type="Gene3D" id="3.60.10.10">
    <property type="entry name" value="Endonuclease/exonuclease/phosphatase"/>
    <property type="match status" value="1"/>
</dbReference>
<reference evidence="3" key="3">
    <citation type="submission" date="2018-08" db="UniProtKB">
        <authorList>
            <consortium name="EnsemblPlants"/>
        </authorList>
    </citation>
    <scope>IDENTIFICATION</scope>
    <source>
        <strain evidence="3">cv. Bd21</strain>
    </source>
</reference>
<proteinExistence type="predicted"/>
<evidence type="ECO:0000313" key="2">
    <source>
        <dbReference type="EMBL" id="PNT60851.1"/>
    </source>
</evidence>
<reference evidence="2" key="2">
    <citation type="submission" date="2017-06" db="EMBL/GenBank/DDBJ databases">
        <title>WGS assembly of Brachypodium distachyon.</title>
        <authorList>
            <consortium name="The International Brachypodium Initiative"/>
            <person name="Lucas S."/>
            <person name="Harmon-Smith M."/>
            <person name="Lail K."/>
            <person name="Tice H."/>
            <person name="Grimwood J."/>
            <person name="Bruce D."/>
            <person name="Barry K."/>
            <person name="Shu S."/>
            <person name="Lindquist E."/>
            <person name="Wang M."/>
            <person name="Pitluck S."/>
            <person name="Vogel J.P."/>
            <person name="Garvin D.F."/>
            <person name="Mockler T.C."/>
            <person name="Schmutz J."/>
            <person name="Rokhsar D."/>
            <person name="Bevan M.W."/>
        </authorList>
    </citation>
    <scope>NUCLEOTIDE SEQUENCE</scope>
    <source>
        <strain evidence="2">Bd21</strain>
    </source>
</reference>
<dbReference type="InterPro" id="IPR036691">
    <property type="entry name" value="Endo/exonu/phosph_ase_sf"/>
</dbReference>
<keyword evidence="4" id="KW-1185">Reference proteome</keyword>
<feature type="region of interest" description="Disordered" evidence="1">
    <location>
        <begin position="1"/>
        <end position="35"/>
    </location>
</feature>
<dbReference type="InParanoid" id="A0A2K2CFP5"/>
<dbReference type="Proteomes" id="UP000008810">
    <property type="component" value="Chromosome 5"/>
</dbReference>
<sequence>MAPSPNKRPRMDAQLPTSQQTNFGMSGARGSSHNAGKYSSRMGLDFSSGPVDNTQVVSMQMPPMQTAADTVPLQGVVQPVYLEQLSSSFIQNSEVLVEPVDMVVDKMVDEAVDFGDDYSTPSDELSEEDGELFIDKLAREGDKGVGKKGMAACLSDLIRANNLDFICLQETHEKGYLPSFFRLLDSRGEFFWKWIPSLGRAGGILCGVRHDKFDVSSFKLGYFIIQLDLWDKSKKCKWSLLTVYGDAHEDLRGAFLAELAAFCNGLACPYIVGG</sequence>
<reference evidence="2 3" key="1">
    <citation type="journal article" date="2010" name="Nature">
        <title>Genome sequencing and analysis of the model grass Brachypodium distachyon.</title>
        <authorList>
            <consortium name="International Brachypodium Initiative"/>
        </authorList>
    </citation>
    <scope>NUCLEOTIDE SEQUENCE [LARGE SCALE GENOMIC DNA]</scope>
    <source>
        <strain evidence="2 3">Bd21</strain>
    </source>
</reference>
<dbReference type="OrthoDB" id="10588415at2759"/>
<accession>A0A2K2CFP5</accession>
<organism evidence="2">
    <name type="scientific">Brachypodium distachyon</name>
    <name type="common">Purple false brome</name>
    <name type="synonym">Trachynia distachya</name>
    <dbReference type="NCBI Taxonomy" id="15368"/>
    <lineage>
        <taxon>Eukaryota</taxon>
        <taxon>Viridiplantae</taxon>
        <taxon>Streptophyta</taxon>
        <taxon>Embryophyta</taxon>
        <taxon>Tracheophyta</taxon>
        <taxon>Spermatophyta</taxon>
        <taxon>Magnoliopsida</taxon>
        <taxon>Liliopsida</taxon>
        <taxon>Poales</taxon>
        <taxon>Poaceae</taxon>
        <taxon>BOP clade</taxon>
        <taxon>Pooideae</taxon>
        <taxon>Stipodae</taxon>
        <taxon>Brachypodieae</taxon>
        <taxon>Brachypodium</taxon>
    </lineage>
</organism>
<name>A0A2K2CFP5_BRADI</name>
<dbReference type="SUPFAM" id="SSF56219">
    <property type="entry name" value="DNase I-like"/>
    <property type="match status" value="1"/>
</dbReference>
<evidence type="ECO:0000313" key="4">
    <source>
        <dbReference type="Proteomes" id="UP000008810"/>
    </source>
</evidence>
<dbReference type="EMBL" id="CM000884">
    <property type="protein sequence ID" value="PNT60851.1"/>
    <property type="molecule type" value="Genomic_DNA"/>
</dbReference>
<feature type="compositionally biased region" description="Polar residues" evidence="1">
    <location>
        <begin position="15"/>
        <end position="34"/>
    </location>
</feature>
<evidence type="ECO:0000256" key="1">
    <source>
        <dbReference type="SAM" id="MobiDB-lite"/>
    </source>
</evidence>
<gene>
    <name evidence="2" type="ORF">BRADI_5g06851v3</name>
</gene>
<dbReference type="EnsemblPlants" id="PNT60851">
    <property type="protein sequence ID" value="PNT60851"/>
    <property type="gene ID" value="BRADI_5g06851v3"/>
</dbReference>
<dbReference type="AlphaFoldDB" id="A0A2K2CFP5"/>
<protein>
    <recommendedName>
        <fullName evidence="5">Endonuclease/exonuclease/phosphatase domain-containing protein</fullName>
    </recommendedName>
</protein>
<evidence type="ECO:0000313" key="3">
    <source>
        <dbReference type="EnsemblPlants" id="PNT60851"/>
    </source>
</evidence>
<dbReference type="Gramene" id="PNT60851">
    <property type="protein sequence ID" value="PNT60851"/>
    <property type="gene ID" value="BRADI_5g06851v3"/>
</dbReference>